<accession>A0A151JL26</accession>
<reference evidence="2" key="1">
    <citation type="submission" date="2015-12" db="EMBL/GenBank/DDBJ databases">
        <authorList>
            <person name="Tarr C.L."/>
            <person name="Gladney L.M."/>
        </authorList>
    </citation>
    <scope>NUCLEOTIDE SEQUENCE [LARGE SCALE GENOMIC DNA]</scope>
    <source>
        <strain evidence="2">2756-81</strain>
    </source>
</reference>
<dbReference type="EMBL" id="LOMK01000001">
    <property type="protein sequence ID" value="KYN26509.1"/>
    <property type="molecule type" value="Genomic_DNA"/>
</dbReference>
<name>A0A151JL26_9VIBR</name>
<dbReference type="Gene3D" id="3.10.28.20">
    <property type="entry name" value="Acetamidase/Formamidase-like domains"/>
    <property type="match status" value="1"/>
</dbReference>
<gene>
    <name evidence="1" type="ORF">AUQ44_02995</name>
</gene>
<proteinExistence type="predicted"/>
<evidence type="ECO:0000313" key="2">
    <source>
        <dbReference type="Proteomes" id="UP000075349"/>
    </source>
</evidence>
<dbReference type="Proteomes" id="UP000075349">
    <property type="component" value="Unassembled WGS sequence"/>
</dbReference>
<sequence>MISNDVFASGDEQYLYASAYGDSESAALLDAKKQVALNLLSIIEVNEKTSITKGEHGISSSFSQNSSIQSLPVQIPQMEVLSHECDEKGCEYRYRLSKKTWQKQIEHDLAVSFQTAETKLKNINNNWRGLKDYFHAEELVERSAVQLDVLGVLDTATADLFRSQHLQISQAMNVQRDKISISFVASNDAFSHQIHELLSRDALASNHGGISVYIKTKFEQGRQGKDFFVKQSVQLKVFDSNSSHMVTQKIITVLGKSQASFAAAKHAAEQTIIKQLTNKSIYSVLI</sequence>
<protein>
    <submittedName>
        <fullName evidence="1">Uncharacterized protein</fullName>
    </submittedName>
</protein>
<evidence type="ECO:0000313" key="1">
    <source>
        <dbReference type="EMBL" id="KYN26509.1"/>
    </source>
</evidence>
<organism evidence="1 2">
    <name type="scientific">Vibrio cidicii</name>
    <dbReference type="NCBI Taxonomy" id="1763883"/>
    <lineage>
        <taxon>Bacteria</taxon>
        <taxon>Pseudomonadati</taxon>
        <taxon>Pseudomonadota</taxon>
        <taxon>Gammaproteobacteria</taxon>
        <taxon>Vibrionales</taxon>
        <taxon>Vibrionaceae</taxon>
        <taxon>Vibrio</taxon>
    </lineage>
</organism>
<comment type="caution">
    <text evidence="1">The sequence shown here is derived from an EMBL/GenBank/DDBJ whole genome shotgun (WGS) entry which is preliminary data.</text>
</comment>
<dbReference type="AlphaFoldDB" id="A0A151JL26"/>